<gene>
    <name evidence="1" type="ORF">BON30_10165</name>
</gene>
<organism evidence="1 2">
    <name type="scientific">Cystobacter ferrugineus</name>
    <dbReference type="NCBI Taxonomy" id="83449"/>
    <lineage>
        <taxon>Bacteria</taxon>
        <taxon>Pseudomonadati</taxon>
        <taxon>Myxococcota</taxon>
        <taxon>Myxococcia</taxon>
        <taxon>Myxococcales</taxon>
        <taxon>Cystobacterineae</taxon>
        <taxon>Archangiaceae</taxon>
        <taxon>Cystobacter</taxon>
    </lineage>
</organism>
<evidence type="ECO:0000313" key="1">
    <source>
        <dbReference type="EMBL" id="OJH41639.1"/>
    </source>
</evidence>
<reference evidence="1 2" key="2">
    <citation type="submission" date="2016-12" db="EMBL/GenBank/DDBJ databases">
        <title>Draft Genome Sequence of Cystobacter ferrugineus Strain Cbfe23.</title>
        <authorList>
            <person name="Akbar S."/>
            <person name="Dowd S.E."/>
            <person name="Stevens D.C."/>
        </authorList>
    </citation>
    <scope>NUCLEOTIDE SEQUENCE [LARGE SCALE GENOMIC DNA]</scope>
    <source>
        <strain evidence="1 2">Cbfe23</strain>
    </source>
</reference>
<proteinExistence type="predicted"/>
<reference evidence="2" key="1">
    <citation type="submission" date="2016-11" db="EMBL/GenBank/DDBJ databases">
        <authorList>
            <person name="Shukria A."/>
            <person name="Stevens D.C."/>
        </authorList>
    </citation>
    <scope>NUCLEOTIDE SEQUENCE [LARGE SCALE GENOMIC DNA]</scope>
    <source>
        <strain evidence="2">Cbfe23</strain>
    </source>
</reference>
<evidence type="ECO:0000313" key="2">
    <source>
        <dbReference type="Proteomes" id="UP000182229"/>
    </source>
</evidence>
<dbReference type="Proteomes" id="UP000182229">
    <property type="component" value="Unassembled WGS sequence"/>
</dbReference>
<protein>
    <submittedName>
        <fullName evidence="1">Uncharacterized protein</fullName>
    </submittedName>
</protein>
<keyword evidence="2" id="KW-1185">Reference proteome</keyword>
<dbReference type="AlphaFoldDB" id="A0A1L9BHD3"/>
<dbReference type="EMBL" id="MPIN01000002">
    <property type="protein sequence ID" value="OJH41639.1"/>
    <property type="molecule type" value="Genomic_DNA"/>
</dbReference>
<accession>A0A1L9BHD3</accession>
<name>A0A1L9BHD3_9BACT</name>
<sequence>MDHAVTAGTWPVVGSKPLEPSMREVPLFFKQDGPGKFSLYRAGQEKPASRSEIEGLERAAVWEPIHVADRLRDHFAGRENIWVKSLKPQE</sequence>
<comment type="caution">
    <text evidence="1">The sequence shown here is derived from an EMBL/GenBank/DDBJ whole genome shotgun (WGS) entry which is preliminary data.</text>
</comment>